<dbReference type="AlphaFoldDB" id="C6HC21"/>
<dbReference type="GO" id="GO:0005730">
    <property type="term" value="C:nucleolus"/>
    <property type="evidence" value="ECO:0007669"/>
    <property type="project" value="TreeGrafter"/>
</dbReference>
<sequence length="189" mass="21004">MAAKLPPPSLDLSYFMTHLYQSLYPLSLHPEIEYNPNKSLHLPDPSSSLPEHAQIKTDNKVNFQTPTVLLLRCLQSTLLAKGTNAAPPVRVAGFTKRLMTASLQLPEKSSLALLSLLTRVAKQHGRKIAPLWNTEERRGDGVFNPLAETVEESNVFAGNVWEGELLRLHYCPKVREAAKEVENVVASVK</sequence>
<organism evidence="3 4">
    <name type="scientific">Ajellomyces capsulatus (strain H143)</name>
    <name type="common">Darling's disease fungus</name>
    <name type="synonym">Histoplasma capsulatum</name>
    <dbReference type="NCBI Taxonomy" id="544712"/>
    <lineage>
        <taxon>Eukaryota</taxon>
        <taxon>Fungi</taxon>
        <taxon>Dikarya</taxon>
        <taxon>Ascomycota</taxon>
        <taxon>Pezizomycotina</taxon>
        <taxon>Eurotiomycetes</taxon>
        <taxon>Eurotiomycetidae</taxon>
        <taxon>Onygenales</taxon>
        <taxon>Ajellomycetaceae</taxon>
        <taxon>Histoplasma</taxon>
    </lineage>
</organism>
<dbReference type="Pfam" id="PF03914">
    <property type="entry name" value="CBF"/>
    <property type="match status" value="1"/>
</dbReference>
<name>C6HC21_AJECH</name>
<dbReference type="PANTHER" id="PTHR14428">
    <property type="entry name" value="NUCLEOLAR COMPLEX PROTEIN 3"/>
    <property type="match status" value="1"/>
</dbReference>
<dbReference type="GO" id="GO:0003682">
    <property type="term" value="F:chromatin binding"/>
    <property type="evidence" value="ECO:0007669"/>
    <property type="project" value="TreeGrafter"/>
</dbReference>
<protein>
    <submittedName>
        <fullName evidence="3">Nuclear export protein Noc3</fullName>
    </submittedName>
</protein>
<dbReference type="EMBL" id="GG692422">
    <property type="protein sequence ID" value="EER42111.1"/>
    <property type="molecule type" value="Genomic_DNA"/>
</dbReference>
<dbReference type="InterPro" id="IPR005612">
    <property type="entry name" value="CCAAT-binding_factor"/>
</dbReference>
<dbReference type="InterPro" id="IPR016903">
    <property type="entry name" value="Nucleolar_cplx-assoc_3"/>
</dbReference>
<dbReference type="VEuPathDB" id="FungiDB:HCDG_03570"/>
<dbReference type="STRING" id="544712.C6HC21"/>
<proteinExistence type="inferred from homology"/>
<evidence type="ECO:0000256" key="1">
    <source>
        <dbReference type="ARBA" id="ARBA00007797"/>
    </source>
</evidence>
<dbReference type="PANTHER" id="PTHR14428:SF5">
    <property type="entry name" value="NUCLEOLAR COMPLEX PROTEIN 3 HOMOLOG"/>
    <property type="match status" value="1"/>
</dbReference>
<comment type="similarity">
    <text evidence="1">Belongs to the CBF/MAK21 family.</text>
</comment>
<evidence type="ECO:0000259" key="2">
    <source>
        <dbReference type="Pfam" id="PF03914"/>
    </source>
</evidence>
<accession>C6HC21</accession>
<feature type="domain" description="CCAAT-binding factor" evidence="2">
    <location>
        <begin position="9"/>
        <end position="178"/>
    </location>
</feature>
<evidence type="ECO:0000313" key="3">
    <source>
        <dbReference type="EMBL" id="EER42111.1"/>
    </source>
</evidence>
<dbReference type="OrthoDB" id="10263597at2759"/>
<gene>
    <name evidence="3" type="ORF">HCDG_03570</name>
</gene>
<dbReference type="GO" id="GO:0006270">
    <property type="term" value="P:DNA replication initiation"/>
    <property type="evidence" value="ECO:0007669"/>
    <property type="project" value="TreeGrafter"/>
</dbReference>
<reference evidence="4" key="1">
    <citation type="submission" date="2009-05" db="EMBL/GenBank/DDBJ databases">
        <title>The genome sequence of Ajellomyces capsulatus strain H143.</title>
        <authorList>
            <person name="Champion M."/>
            <person name="Cuomo C.A."/>
            <person name="Ma L.-J."/>
            <person name="Henn M.R."/>
            <person name="Sil A."/>
            <person name="Goldman B."/>
            <person name="Young S.K."/>
            <person name="Kodira C.D."/>
            <person name="Zeng Q."/>
            <person name="Koehrsen M."/>
            <person name="Alvarado L."/>
            <person name="Berlin A.M."/>
            <person name="Borenstein D."/>
            <person name="Chen Z."/>
            <person name="Engels R."/>
            <person name="Freedman E."/>
            <person name="Gellesch M."/>
            <person name="Goldberg J."/>
            <person name="Griggs A."/>
            <person name="Gujja S."/>
            <person name="Heiman D.I."/>
            <person name="Hepburn T.A."/>
            <person name="Howarth C."/>
            <person name="Jen D."/>
            <person name="Larson L."/>
            <person name="Lewis B."/>
            <person name="Mehta T."/>
            <person name="Park D."/>
            <person name="Pearson M."/>
            <person name="Roberts A."/>
            <person name="Saif S."/>
            <person name="Shea T.D."/>
            <person name="Shenoy N."/>
            <person name="Sisk P."/>
            <person name="Stolte C."/>
            <person name="Sykes S."/>
            <person name="Walk T."/>
            <person name="White J."/>
            <person name="Yandava C."/>
            <person name="Klein B."/>
            <person name="McEwen J.G."/>
            <person name="Puccia R."/>
            <person name="Goldman G.H."/>
            <person name="Felipe M.S."/>
            <person name="Nino-Vega G."/>
            <person name="San-Blas G."/>
            <person name="Taylor J.W."/>
            <person name="Mendoza L."/>
            <person name="Galagan J.E."/>
            <person name="Nusbaum C."/>
            <person name="Birren B.W."/>
        </authorList>
    </citation>
    <scope>NUCLEOTIDE SEQUENCE [LARGE SCALE GENOMIC DNA]</scope>
    <source>
        <strain evidence="4">H143</strain>
    </source>
</reference>
<evidence type="ECO:0000313" key="4">
    <source>
        <dbReference type="Proteomes" id="UP000002624"/>
    </source>
</evidence>
<dbReference type="HOGENOM" id="CLU_1434080_0_0_1"/>
<dbReference type="Proteomes" id="UP000002624">
    <property type="component" value="Unassembled WGS sequence"/>
</dbReference>